<sequence length="222" mass="25960">MEGARWNIEESYVDESYPKILYDDFPPVSTLVLYESHSEGVYVNGVFMEGARWNIEESYILYDDFPPVSTLVLYESHSEGVYVSGLFMEGARWNIEESYVDESYQKILYDDFPPESHSEGVYVNGLFMEGARWNIEESYVDESYPKILYDDFPPVWLIPLKREDIPQDVFYNCPLYKTGERRGVLSTTGHSTNYILFMRLNTVMEPNHWIMRGVALLTQLPF</sequence>
<dbReference type="InterPro" id="IPR043160">
    <property type="entry name" value="Dynein_C_barrel"/>
</dbReference>
<dbReference type="InterPro" id="IPR041228">
    <property type="entry name" value="Dynein_C"/>
</dbReference>
<name>A0A0L7KNL2_OPEBR</name>
<gene>
    <name evidence="2" type="ORF">OBRU01_24038</name>
</gene>
<keyword evidence="3" id="KW-1185">Reference proteome</keyword>
<comment type="caution">
    <text evidence="2">The sequence shown here is derived from an EMBL/GenBank/DDBJ whole genome shotgun (WGS) entry which is preliminary data.</text>
</comment>
<feature type="non-terminal residue" evidence="2">
    <location>
        <position position="1"/>
    </location>
</feature>
<protein>
    <submittedName>
        <fullName evidence="2">Dynein heavy chain 7, axonemal</fullName>
    </submittedName>
</protein>
<feature type="non-terminal residue" evidence="2">
    <location>
        <position position="222"/>
    </location>
</feature>
<dbReference type="STRING" id="104452.A0A0L7KNL2"/>
<accession>A0A0L7KNL2</accession>
<proteinExistence type="predicted"/>
<dbReference type="InterPro" id="IPR026983">
    <property type="entry name" value="DHC"/>
</dbReference>
<dbReference type="GO" id="GO:0007018">
    <property type="term" value="P:microtubule-based movement"/>
    <property type="evidence" value="ECO:0007669"/>
    <property type="project" value="InterPro"/>
</dbReference>
<dbReference type="GO" id="GO:0045505">
    <property type="term" value="F:dynein intermediate chain binding"/>
    <property type="evidence" value="ECO:0007669"/>
    <property type="project" value="InterPro"/>
</dbReference>
<dbReference type="FunFam" id="3.10.490.20:FF:000001">
    <property type="entry name" value="dynein heavy chain 7, axonemal"/>
    <property type="match status" value="1"/>
</dbReference>
<dbReference type="AlphaFoldDB" id="A0A0L7KNL2"/>
<dbReference type="Gene3D" id="3.10.490.20">
    <property type="match status" value="1"/>
</dbReference>
<evidence type="ECO:0000313" key="2">
    <source>
        <dbReference type="EMBL" id="KOB64569.1"/>
    </source>
</evidence>
<evidence type="ECO:0000313" key="3">
    <source>
        <dbReference type="Proteomes" id="UP000037510"/>
    </source>
</evidence>
<dbReference type="Proteomes" id="UP000037510">
    <property type="component" value="Unassembled WGS sequence"/>
</dbReference>
<dbReference type="EMBL" id="JTDY01008435">
    <property type="protein sequence ID" value="KOB64569.1"/>
    <property type="molecule type" value="Genomic_DNA"/>
</dbReference>
<dbReference type="GO" id="GO:0051959">
    <property type="term" value="F:dynein light intermediate chain binding"/>
    <property type="evidence" value="ECO:0007669"/>
    <property type="project" value="InterPro"/>
</dbReference>
<reference evidence="2 3" key="1">
    <citation type="journal article" date="2015" name="Genome Biol. Evol.">
        <title>The genome of winter moth (Operophtera brumata) provides a genomic perspective on sexual dimorphism and phenology.</title>
        <authorList>
            <person name="Derks M.F."/>
            <person name="Smit S."/>
            <person name="Salis L."/>
            <person name="Schijlen E."/>
            <person name="Bossers A."/>
            <person name="Mateman C."/>
            <person name="Pijl A.S."/>
            <person name="de Ridder D."/>
            <person name="Groenen M.A."/>
            <person name="Visser M.E."/>
            <person name="Megens H.J."/>
        </authorList>
    </citation>
    <scope>NUCLEOTIDE SEQUENCE [LARGE SCALE GENOMIC DNA]</scope>
    <source>
        <strain evidence="2">WM2013NL</strain>
        <tissue evidence="2">Head and thorax</tissue>
    </source>
</reference>
<dbReference type="GO" id="GO:0030286">
    <property type="term" value="C:dynein complex"/>
    <property type="evidence" value="ECO:0007669"/>
    <property type="project" value="InterPro"/>
</dbReference>
<organism evidence="2 3">
    <name type="scientific">Operophtera brumata</name>
    <name type="common">Winter moth</name>
    <name type="synonym">Phalaena brumata</name>
    <dbReference type="NCBI Taxonomy" id="104452"/>
    <lineage>
        <taxon>Eukaryota</taxon>
        <taxon>Metazoa</taxon>
        <taxon>Ecdysozoa</taxon>
        <taxon>Arthropoda</taxon>
        <taxon>Hexapoda</taxon>
        <taxon>Insecta</taxon>
        <taxon>Pterygota</taxon>
        <taxon>Neoptera</taxon>
        <taxon>Endopterygota</taxon>
        <taxon>Lepidoptera</taxon>
        <taxon>Glossata</taxon>
        <taxon>Ditrysia</taxon>
        <taxon>Geometroidea</taxon>
        <taxon>Geometridae</taxon>
        <taxon>Larentiinae</taxon>
        <taxon>Operophtera</taxon>
    </lineage>
</organism>
<feature type="domain" description="Dynein heavy chain C-terminal" evidence="1">
    <location>
        <begin position="116"/>
        <end position="218"/>
    </location>
</feature>
<dbReference type="Pfam" id="PF18199">
    <property type="entry name" value="Dynein_C"/>
    <property type="match status" value="2"/>
</dbReference>
<evidence type="ECO:0000259" key="1">
    <source>
        <dbReference type="Pfam" id="PF18199"/>
    </source>
</evidence>
<dbReference type="PANTHER" id="PTHR46961:SF8">
    <property type="entry name" value="DYNEIN AXONEMAL HEAVY CHAIN 7"/>
    <property type="match status" value="1"/>
</dbReference>
<feature type="domain" description="Dynein heavy chain C-terminal" evidence="1">
    <location>
        <begin position="76"/>
        <end position="114"/>
    </location>
</feature>
<dbReference type="PANTHER" id="PTHR46961">
    <property type="entry name" value="DYNEIN HEAVY CHAIN 1, AXONEMAL-LIKE PROTEIN"/>
    <property type="match status" value="1"/>
</dbReference>